<feature type="transmembrane region" description="Helical" evidence="1">
    <location>
        <begin position="49"/>
        <end position="68"/>
    </location>
</feature>
<dbReference type="PANTHER" id="PTHR23524">
    <property type="entry name" value="TRANSPORTER, PUTATIVE (AFU_ORTHOLOGUE AFUA_8G04850)-RELATED"/>
    <property type="match status" value="1"/>
</dbReference>
<evidence type="ECO:0000313" key="2">
    <source>
        <dbReference type="EMBL" id="QBM87525.1"/>
    </source>
</evidence>
<feature type="transmembrane region" description="Helical" evidence="1">
    <location>
        <begin position="350"/>
        <end position="371"/>
    </location>
</feature>
<dbReference type="AlphaFoldDB" id="A0A4P6XLV8"/>
<dbReference type="STRING" id="2163413.A0A4P6XLV8"/>
<feature type="transmembrane region" description="Helical" evidence="1">
    <location>
        <begin position="281"/>
        <end position="300"/>
    </location>
</feature>
<feature type="transmembrane region" description="Helical" evidence="1">
    <location>
        <begin position="391"/>
        <end position="415"/>
    </location>
</feature>
<name>A0A4P6XLV8_9ASCO</name>
<keyword evidence="1" id="KW-1133">Transmembrane helix</keyword>
<dbReference type="EMBL" id="CP034457">
    <property type="protein sequence ID" value="QBM87525.1"/>
    <property type="molecule type" value="Genomic_DNA"/>
</dbReference>
<feature type="transmembrane region" description="Helical" evidence="1">
    <location>
        <begin position="241"/>
        <end position="261"/>
    </location>
</feature>
<reference evidence="3" key="1">
    <citation type="submission" date="2019-03" db="EMBL/GenBank/DDBJ databases">
        <title>Snf2 controls pulcherriminic acid biosynthesis and connects pigmentation and antifungal activity of the yeast Metschnikowia pulcherrima.</title>
        <authorList>
            <person name="Gore-Lloyd D."/>
            <person name="Sumann I."/>
            <person name="Brachmann A.O."/>
            <person name="Schneeberger K."/>
            <person name="Ortiz-Merino R.A."/>
            <person name="Moreno-Beltran M."/>
            <person name="Schlaefli M."/>
            <person name="Kirner P."/>
            <person name="Santos Kron A."/>
            <person name="Wolfe K.H."/>
            <person name="Piel J."/>
            <person name="Ahrens C.H."/>
            <person name="Henk D."/>
            <person name="Freimoser F.M."/>
        </authorList>
    </citation>
    <scope>NUCLEOTIDE SEQUENCE [LARGE SCALE GENOMIC DNA]</scope>
    <source>
        <strain evidence="3">APC 1.2</strain>
    </source>
</reference>
<dbReference type="PANTHER" id="PTHR23524:SF1">
    <property type="entry name" value="MRH DOMAIN-CONTAINING PROTEIN-RELATED"/>
    <property type="match status" value="1"/>
</dbReference>
<protein>
    <recommendedName>
        <fullName evidence="4">Major Facilitator Superfamily protein</fullName>
    </recommendedName>
</protein>
<organism evidence="2 3">
    <name type="scientific">Metschnikowia aff. pulcherrima</name>
    <dbReference type="NCBI Taxonomy" id="2163413"/>
    <lineage>
        <taxon>Eukaryota</taxon>
        <taxon>Fungi</taxon>
        <taxon>Dikarya</taxon>
        <taxon>Ascomycota</taxon>
        <taxon>Saccharomycotina</taxon>
        <taxon>Pichiomycetes</taxon>
        <taxon>Metschnikowiaceae</taxon>
        <taxon>Metschnikowia</taxon>
    </lineage>
</organism>
<keyword evidence="1" id="KW-0472">Membrane</keyword>
<dbReference type="InterPro" id="IPR036259">
    <property type="entry name" value="MFS_trans_sf"/>
</dbReference>
<dbReference type="Gene3D" id="1.20.1250.20">
    <property type="entry name" value="MFS general substrate transporter like domains"/>
    <property type="match status" value="2"/>
</dbReference>
<evidence type="ECO:0000256" key="1">
    <source>
        <dbReference type="SAM" id="Phobius"/>
    </source>
</evidence>
<dbReference type="Proteomes" id="UP000292447">
    <property type="component" value="Chromosome II"/>
</dbReference>
<feature type="transmembrane region" description="Helical" evidence="1">
    <location>
        <begin position="158"/>
        <end position="179"/>
    </location>
</feature>
<proteinExistence type="predicted"/>
<keyword evidence="1" id="KW-0812">Transmembrane</keyword>
<keyword evidence="3" id="KW-1185">Reference proteome</keyword>
<feature type="transmembrane region" description="Helical" evidence="1">
    <location>
        <begin position="504"/>
        <end position="521"/>
    </location>
</feature>
<gene>
    <name evidence="2" type="ORF">METSCH_B07310</name>
</gene>
<feature type="transmembrane region" description="Helical" evidence="1">
    <location>
        <begin position="130"/>
        <end position="146"/>
    </location>
</feature>
<feature type="transmembrane region" description="Helical" evidence="1">
    <location>
        <begin position="427"/>
        <end position="450"/>
    </location>
</feature>
<evidence type="ECO:0000313" key="3">
    <source>
        <dbReference type="Proteomes" id="UP000292447"/>
    </source>
</evidence>
<feature type="transmembrane region" description="Helical" evidence="1">
    <location>
        <begin position="462"/>
        <end position="483"/>
    </location>
</feature>
<sequence length="554" mass="59986">MCNSMLGFVVPRPHSCRNPFLAILLKKHSAPVMTTLVRVLNPQYHGRNLVAFNFAAFACISFVVFLLASQPFYLSDVIGISPDKIGKVTGSLGVADELIVIVTSPFIGTLNDRLQEVAWKSSKVPSGSRILQLAGFTVLGVALLGYGKVATHVVPDLYVLRAIFAVGVSSIMGIAVVMLHEATNSDFTWQKLRFWAKKLRDERTLENLQEESRVVPDDEEQLFIEDDSAISQKQRRYHGKLSALLGMCTGCGAIFAVSVFLPLPALLAQKHESWTTAECLQVSYTILGVASLLAGIYVFFTAYDSVKQRKLASVDVAQESTESTYFELMKEAILVSCSSRKVQLAYLGGFIARLSAIATSVFTPLIVYKFYSSTGSCGGQSRDAPQKTDCYNAFIFLAILTGVASLVLLVLTPVWSIVVDLPKLGCLFALLASSIMSSAACFVLCIIGSGSDVYDPRNVYCFVLLSFVAVAQMGAIIALMSLVSKAGQLLEDSEHRVIGSITGLYNLSGGIGILVIAKLGGTWSDHWVFGPFFILGLCNLILMAGAGLSMRLIR</sequence>
<dbReference type="SUPFAM" id="SSF103473">
    <property type="entry name" value="MFS general substrate transporter"/>
    <property type="match status" value="2"/>
</dbReference>
<accession>A0A4P6XLV8</accession>
<feature type="transmembrane region" description="Helical" evidence="1">
    <location>
        <begin position="527"/>
        <end position="548"/>
    </location>
</feature>
<evidence type="ECO:0008006" key="4">
    <source>
        <dbReference type="Google" id="ProtNLM"/>
    </source>
</evidence>